<gene>
    <name evidence="2" type="primary">ATB</name>
    <name evidence="2" type="ORF">KSP39_PZI018795</name>
</gene>
<dbReference type="SMART" id="SM00367">
    <property type="entry name" value="LRR_CC"/>
    <property type="match status" value="9"/>
</dbReference>
<evidence type="ECO:0000313" key="2">
    <source>
        <dbReference type="EMBL" id="KAK8925908.1"/>
    </source>
</evidence>
<dbReference type="InterPro" id="IPR057207">
    <property type="entry name" value="FBXL15_LRR"/>
</dbReference>
<sequence>MEGMDLIGLAAAGGGGGGHLVERLPQALLLDILSMLDMRSLYATAPVCRALRSSVSQVLSLLSILDLSGFTPTTQILNRVISNSFGLQSLTIDCSRLDDSSVRIFAKEQLEELVLLKCFHFSSYIFLGIGQSCSNLRVLSLELACKPCFADNCNKTIQKMFRGCLHLESLSMKFRSLSPLYGEFDIIQLHLPKTIKTFLLQPASNKQAMELILNTRLGIGENLPLETIIHNPVSLPSHHMLQSLTLVLDAITDELISTIVNRLPYLIHLSLEDNPQKKSSLSDDFSNSGLQSLSSSRKLTRLSLSRHRPNVFQRVTDVGVLVLAEGCKELESVRLGGFSKLTDAAYISILQSFRNLRRFEIINGYFLSDLAFHDIGSVAESLVEVVLISCNLLTSETAKSLSLCNNLTVLDLGGCRSIADHGLNSIAMLPNLTLLDLSGADITDGGLSALSLCSSSIDTLRLRGCKRIGDRGFRKLLRVDGAITRTLSTLDLGYLPGVSDETITWIGKTCRSITSLCIRHCFSVTDASINFLGSMEDAGGKRRSIKGLDLYNCSGLSIDSIKLFYQPFFQGLRWLGIGNTKLNEGRESSELSKERPWLNICVYGCEMGCKDGWFLH</sequence>
<dbReference type="Gene3D" id="1.20.1280.50">
    <property type="match status" value="1"/>
</dbReference>
<dbReference type="Gene3D" id="3.80.10.10">
    <property type="entry name" value="Ribonuclease Inhibitor"/>
    <property type="match status" value="2"/>
</dbReference>
<proteinExistence type="predicted"/>
<dbReference type="Proteomes" id="UP001418222">
    <property type="component" value="Unassembled WGS sequence"/>
</dbReference>
<dbReference type="PANTHER" id="PTHR13318:SF190">
    <property type="entry name" value="PARTNER OF PAIRED, ISOFORM B"/>
    <property type="match status" value="1"/>
</dbReference>
<comment type="caution">
    <text evidence="2">The sequence shown here is derived from an EMBL/GenBank/DDBJ whole genome shotgun (WGS) entry which is preliminary data.</text>
</comment>
<accession>A0AAP0B3H0</accession>
<evidence type="ECO:0000313" key="3">
    <source>
        <dbReference type="Proteomes" id="UP001418222"/>
    </source>
</evidence>
<organism evidence="2 3">
    <name type="scientific">Platanthera zijinensis</name>
    <dbReference type="NCBI Taxonomy" id="2320716"/>
    <lineage>
        <taxon>Eukaryota</taxon>
        <taxon>Viridiplantae</taxon>
        <taxon>Streptophyta</taxon>
        <taxon>Embryophyta</taxon>
        <taxon>Tracheophyta</taxon>
        <taxon>Spermatophyta</taxon>
        <taxon>Magnoliopsida</taxon>
        <taxon>Liliopsida</taxon>
        <taxon>Asparagales</taxon>
        <taxon>Orchidaceae</taxon>
        <taxon>Orchidoideae</taxon>
        <taxon>Orchideae</taxon>
        <taxon>Orchidinae</taxon>
        <taxon>Platanthera</taxon>
    </lineage>
</organism>
<reference evidence="2 3" key="1">
    <citation type="journal article" date="2022" name="Nat. Plants">
        <title>Genomes of leafy and leafless Platanthera orchids illuminate the evolution of mycoheterotrophy.</title>
        <authorList>
            <person name="Li M.H."/>
            <person name="Liu K.W."/>
            <person name="Li Z."/>
            <person name="Lu H.C."/>
            <person name="Ye Q.L."/>
            <person name="Zhang D."/>
            <person name="Wang J.Y."/>
            <person name="Li Y.F."/>
            <person name="Zhong Z.M."/>
            <person name="Liu X."/>
            <person name="Yu X."/>
            <person name="Liu D.K."/>
            <person name="Tu X.D."/>
            <person name="Liu B."/>
            <person name="Hao Y."/>
            <person name="Liao X.Y."/>
            <person name="Jiang Y.T."/>
            <person name="Sun W.H."/>
            <person name="Chen J."/>
            <person name="Chen Y.Q."/>
            <person name="Ai Y."/>
            <person name="Zhai J.W."/>
            <person name="Wu S.S."/>
            <person name="Zhou Z."/>
            <person name="Hsiao Y.Y."/>
            <person name="Wu W.L."/>
            <person name="Chen Y.Y."/>
            <person name="Lin Y.F."/>
            <person name="Hsu J.L."/>
            <person name="Li C.Y."/>
            <person name="Wang Z.W."/>
            <person name="Zhao X."/>
            <person name="Zhong W.Y."/>
            <person name="Ma X.K."/>
            <person name="Ma L."/>
            <person name="Huang J."/>
            <person name="Chen G.Z."/>
            <person name="Huang M.Z."/>
            <person name="Huang L."/>
            <person name="Peng D.H."/>
            <person name="Luo Y.B."/>
            <person name="Zou S.Q."/>
            <person name="Chen S.P."/>
            <person name="Lan S."/>
            <person name="Tsai W.C."/>
            <person name="Van de Peer Y."/>
            <person name="Liu Z.J."/>
        </authorList>
    </citation>
    <scope>NUCLEOTIDE SEQUENCE [LARGE SCALE GENOMIC DNA]</scope>
    <source>
        <strain evidence="2">Lor287</strain>
    </source>
</reference>
<dbReference type="CDD" id="cd09917">
    <property type="entry name" value="F-box_SF"/>
    <property type="match status" value="1"/>
</dbReference>
<dbReference type="GO" id="GO:0031146">
    <property type="term" value="P:SCF-dependent proteasomal ubiquitin-dependent protein catabolic process"/>
    <property type="evidence" value="ECO:0007669"/>
    <property type="project" value="TreeGrafter"/>
</dbReference>
<protein>
    <submittedName>
        <fullName evidence="2">F-box protein At-B</fullName>
    </submittedName>
</protein>
<name>A0AAP0B3H0_9ASPA</name>
<feature type="domain" description="F-box" evidence="1">
    <location>
        <begin position="18"/>
        <end position="65"/>
    </location>
</feature>
<dbReference type="InterPro" id="IPR006553">
    <property type="entry name" value="Leu-rich_rpt_Cys-con_subtyp"/>
</dbReference>
<keyword evidence="3" id="KW-1185">Reference proteome</keyword>
<dbReference type="InterPro" id="IPR032675">
    <property type="entry name" value="LRR_dom_sf"/>
</dbReference>
<dbReference type="AlphaFoldDB" id="A0AAP0B3H0"/>
<dbReference type="PANTHER" id="PTHR13318">
    <property type="entry name" value="PARTNER OF PAIRED, ISOFORM B-RELATED"/>
    <property type="match status" value="1"/>
</dbReference>
<evidence type="ECO:0000259" key="1">
    <source>
        <dbReference type="PROSITE" id="PS50181"/>
    </source>
</evidence>
<dbReference type="EMBL" id="JBBWWQ010000016">
    <property type="protein sequence ID" value="KAK8925908.1"/>
    <property type="molecule type" value="Genomic_DNA"/>
</dbReference>
<dbReference type="PROSITE" id="PS50181">
    <property type="entry name" value="FBOX"/>
    <property type="match status" value="1"/>
</dbReference>
<dbReference type="Pfam" id="PF25372">
    <property type="entry name" value="DUF7885"/>
    <property type="match status" value="1"/>
</dbReference>
<dbReference type="SUPFAM" id="SSF52047">
    <property type="entry name" value="RNI-like"/>
    <property type="match status" value="2"/>
</dbReference>
<dbReference type="InterPro" id="IPR001810">
    <property type="entry name" value="F-box_dom"/>
</dbReference>
<dbReference type="GO" id="GO:0019005">
    <property type="term" value="C:SCF ubiquitin ligase complex"/>
    <property type="evidence" value="ECO:0007669"/>
    <property type="project" value="TreeGrafter"/>
</dbReference>